<evidence type="ECO:0000256" key="1">
    <source>
        <dbReference type="SAM" id="Phobius"/>
    </source>
</evidence>
<keyword evidence="1" id="KW-1133">Transmembrane helix</keyword>
<accession>A0A0A7GAU8</accession>
<dbReference type="Pfam" id="PF01944">
    <property type="entry name" value="SpoIIM"/>
    <property type="match status" value="1"/>
</dbReference>
<dbReference type="KEGG" id="gac:GACE_0079"/>
<keyword evidence="1" id="KW-0472">Membrane</keyword>
<reference evidence="2 3" key="1">
    <citation type="journal article" date="2015" name="Appl. Environ. Microbiol.">
        <title>The Geoglobus acetivorans genome: Fe(III) reduction, acetate utilization, autotrophic growth, and degradation of aromatic compounds in a hyperthermophilic archaeon.</title>
        <authorList>
            <person name="Mardanov A.V."/>
            <person name="Slododkina G.B."/>
            <person name="Slobodkin A.I."/>
            <person name="Beletsky A.V."/>
            <person name="Gavrilov S.N."/>
            <person name="Kublanov I.V."/>
            <person name="Bonch-Osmolovskaya E.A."/>
            <person name="Skryabin K.G."/>
            <person name="Ravin N.V."/>
        </authorList>
    </citation>
    <scope>NUCLEOTIDE SEQUENCE [LARGE SCALE GENOMIC DNA]</scope>
    <source>
        <strain evidence="2 3">SBH6</strain>
    </source>
</reference>
<feature type="transmembrane region" description="Helical" evidence="1">
    <location>
        <begin position="39"/>
        <end position="58"/>
    </location>
</feature>
<proteinExistence type="predicted"/>
<dbReference type="STRING" id="565033.GACE_0079"/>
<dbReference type="Proteomes" id="UP000030624">
    <property type="component" value="Chromosome"/>
</dbReference>
<dbReference type="eggNOG" id="arCOG01996">
    <property type="taxonomic scope" value="Archaea"/>
</dbReference>
<name>A0A0A7GAU8_GEOAI</name>
<keyword evidence="1" id="KW-0812">Transmembrane</keyword>
<gene>
    <name evidence="2" type="ORF">GACE_0079</name>
</gene>
<protein>
    <recommendedName>
        <fullName evidence="4">Stage II sporulation protein M</fullName>
    </recommendedName>
</protein>
<dbReference type="EMBL" id="CP009552">
    <property type="protein sequence ID" value="AIY89139.1"/>
    <property type="molecule type" value="Genomic_DNA"/>
</dbReference>
<evidence type="ECO:0000313" key="2">
    <source>
        <dbReference type="EMBL" id="AIY89139.1"/>
    </source>
</evidence>
<sequence>MSVPTLLTLFRNGFILGYQTASSLSTIGFQTFAYVFPHGIFEIPAIIIAGAAGFKIPYEIIRYLAGKKEQIPTRGEIKEYLTLALISIILVVITAWIEANITLKIARSMLNSTKGI</sequence>
<dbReference type="PANTHER" id="PTHR35337">
    <property type="entry name" value="SLR1478 PROTEIN"/>
    <property type="match status" value="1"/>
</dbReference>
<evidence type="ECO:0000313" key="3">
    <source>
        <dbReference type="Proteomes" id="UP000030624"/>
    </source>
</evidence>
<dbReference type="AlphaFoldDB" id="A0A0A7GAU8"/>
<evidence type="ECO:0008006" key="4">
    <source>
        <dbReference type="Google" id="ProtNLM"/>
    </source>
</evidence>
<feature type="transmembrane region" description="Helical" evidence="1">
    <location>
        <begin position="79"/>
        <end position="97"/>
    </location>
</feature>
<dbReference type="InterPro" id="IPR002798">
    <property type="entry name" value="SpoIIM-like"/>
</dbReference>
<dbReference type="PANTHER" id="PTHR35337:SF1">
    <property type="entry name" value="SLR1478 PROTEIN"/>
    <property type="match status" value="1"/>
</dbReference>
<dbReference type="HOGENOM" id="CLU_168007_0_0_2"/>
<organism evidence="2 3">
    <name type="scientific">Geoglobus acetivorans</name>
    <dbReference type="NCBI Taxonomy" id="565033"/>
    <lineage>
        <taxon>Archaea</taxon>
        <taxon>Methanobacteriati</taxon>
        <taxon>Methanobacteriota</taxon>
        <taxon>Archaeoglobi</taxon>
        <taxon>Archaeoglobales</taxon>
        <taxon>Archaeoglobaceae</taxon>
        <taxon>Geoglobus</taxon>
    </lineage>
</organism>